<protein>
    <recommendedName>
        <fullName evidence="16">Calcium uniporter protein, mitochondrial</fullName>
    </recommendedName>
</protein>
<dbReference type="OrthoDB" id="278338at2759"/>
<comment type="caution">
    <text evidence="20">The sequence shown here is derived from an EMBL/GenBank/DDBJ whole genome shotgun (WGS) entry which is preliminary data.</text>
</comment>
<evidence type="ECO:0000256" key="6">
    <source>
        <dbReference type="ARBA" id="ARBA00022692"/>
    </source>
</evidence>
<dbReference type="GO" id="GO:1990246">
    <property type="term" value="C:uniplex complex"/>
    <property type="evidence" value="ECO:0007669"/>
    <property type="project" value="TreeGrafter"/>
</dbReference>
<evidence type="ECO:0000256" key="14">
    <source>
        <dbReference type="ARBA" id="ARBA00036634"/>
    </source>
</evidence>
<gene>
    <name evidence="20" type="ORF">D9615_001168</name>
</gene>
<dbReference type="EMBL" id="JAACJP010000004">
    <property type="protein sequence ID" value="KAF5384962.1"/>
    <property type="molecule type" value="Genomic_DNA"/>
</dbReference>
<dbReference type="GO" id="GO:0036444">
    <property type="term" value="P:calcium import into the mitochondrion"/>
    <property type="evidence" value="ECO:0007669"/>
    <property type="project" value="UniProtKB-ARBA"/>
</dbReference>
<dbReference type="Proteomes" id="UP000565441">
    <property type="component" value="Unassembled WGS sequence"/>
</dbReference>
<evidence type="ECO:0000313" key="21">
    <source>
        <dbReference type="Proteomes" id="UP000565441"/>
    </source>
</evidence>
<keyword evidence="12" id="KW-0472">Membrane</keyword>
<evidence type="ECO:0000256" key="3">
    <source>
        <dbReference type="ARBA" id="ARBA00022448"/>
    </source>
</evidence>
<evidence type="ECO:0000256" key="17">
    <source>
        <dbReference type="ARBA" id="ARBA00045938"/>
    </source>
</evidence>
<comment type="similarity">
    <text evidence="2">Belongs to the MCU (TC 1.A.77) family.</text>
</comment>
<keyword evidence="9" id="KW-1133">Transmembrane helix</keyword>
<feature type="region of interest" description="Disordered" evidence="18">
    <location>
        <begin position="368"/>
        <end position="415"/>
    </location>
</feature>
<dbReference type="GO" id="GO:0051560">
    <property type="term" value="P:mitochondrial calcium ion homeostasis"/>
    <property type="evidence" value="ECO:0007669"/>
    <property type="project" value="InterPro"/>
</dbReference>
<keyword evidence="13" id="KW-0407">Ion channel</keyword>
<evidence type="ECO:0000259" key="19">
    <source>
        <dbReference type="Pfam" id="PF04678"/>
    </source>
</evidence>
<evidence type="ECO:0000256" key="5">
    <source>
        <dbReference type="ARBA" id="ARBA00022673"/>
    </source>
</evidence>
<evidence type="ECO:0000256" key="16">
    <source>
        <dbReference type="ARBA" id="ARBA00044981"/>
    </source>
</evidence>
<evidence type="ECO:0000256" key="11">
    <source>
        <dbReference type="ARBA" id="ARBA00023128"/>
    </source>
</evidence>
<proteinExistence type="inferred from homology"/>
<keyword evidence="5" id="KW-0107">Calcium channel</keyword>
<dbReference type="Pfam" id="PF04678">
    <property type="entry name" value="MCU"/>
    <property type="match status" value="1"/>
</dbReference>
<sequence length="415" mass="46899">MAVASIRRAACTALSYDMATLTRQWSNLCLRWGRPHNFYRTLRASRTILAPRLYSNGQSTSMDNVNVGHSKFLAEASHAAKWQEAEIVGNGVSASFDDIAEGKGKILPTSSRLYKLVLSLGKLSSPTNHRDPHKSNATNPTPPTVILLHPSQPLSHVSRLIQASITPLTPVVSFRTTSAGGRVYQWSDSTDIGDFIKDAARSSRFSICFTYDPAYSHHVLTQSEGRTVVKQQENQDGGETIIEVEIPTFPDRTRFLRRRLTLIQKKLQSMESLKQECDREAHRGAKRMAMGGFGMLVVYWGAVARLTFWDYGWFLYQGREVSYSSVLNRSISTRREALYKSRGLDIEQWMDLMAEARSLRKEILRIAEEYDEEDQPKQDENTARKFKAQDEEETRRTGTTHATNSEPRSEVPASS</sequence>
<feature type="domain" description="Calcium uniporter protein C-terminal" evidence="19">
    <location>
        <begin position="251"/>
        <end position="313"/>
    </location>
</feature>
<keyword evidence="3" id="KW-0813">Transport</keyword>
<organism evidence="20 21">
    <name type="scientific">Tricholomella constricta</name>
    <dbReference type="NCBI Taxonomy" id="117010"/>
    <lineage>
        <taxon>Eukaryota</taxon>
        <taxon>Fungi</taxon>
        <taxon>Dikarya</taxon>
        <taxon>Basidiomycota</taxon>
        <taxon>Agaricomycotina</taxon>
        <taxon>Agaricomycetes</taxon>
        <taxon>Agaricomycetidae</taxon>
        <taxon>Agaricales</taxon>
        <taxon>Tricholomatineae</taxon>
        <taxon>Lyophyllaceae</taxon>
        <taxon>Tricholomella</taxon>
    </lineage>
</organism>
<keyword evidence="10" id="KW-0406">Ion transport</keyword>
<keyword evidence="21" id="KW-1185">Reference proteome</keyword>
<keyword evidence="4" id="KW-0109">Calcium transport</keyword>
<comment type="subcellular location">
    <subcellularLocation>
        <location evidence="1">Mitochondrion inner membrane</location>
        <topology evidence="1">Multi-pass membrane protein</topology>
    </subcellularLocation>
</comment>
<evidence type="ECO:0000256" key="12">
    <source>
        <dbReference type="ARBA" id="ARBA00023136"/>
    </source>
</evidence>
<feature type="compositionally biased region" description="Polar residues" evidence="18">
    <location>
        <begin position="397"/>
        <end position="415"/>
    </location>
</feature>
<dbReference type="AlphaFoldDB" id="A0A8H5HKJ9"/>
<reference evidence="20 21" key="1">
    <citation type="journal article" date="2020" name="ISME J.">
        <title>Uncovering the hidden diversity of litter-decomposition mechanisms in mushroom-forming fungi.</title>
        <authorList>
            <person name="Floudas D."/>
            <person name="Bentzer J."/>
            <person name="Ahren D."/>
            <person name="Johansson T."/>
            <person name="Persson P."/>
            <person name="Tunlid A."/>
        </authorList>
    </citation>
    <scope>NUCLEOTIDE SEQUENCE [LARGE SCALE GENOMIC DNA]</scope>
    <source>
        <strain evidence="20 21">CBS 661.87</strain>
    </source>
</reference>
<dbReference type="InterPro" id="IPR039055">
    <property type="entry name" value="MCU_fam"/>
</dbReference>
<keyword evidence="6" id="KW-0812">Transmembrane</keyword>
<evidence type="ECO:0000256" key="1">
    <source>
        <dbReference type="ARBA" id="ARBA00004448"/>
    </source>
</evidence>
<evidence type="ECO:0000256" key="7">
    <source>
        <dbReference type="ARBA" id="ARBA00022792"/>
    </source>
</evidence>
<keyword evidence="11" id="KW-0496">Mitochondrion</keyword>
<evidence type="ECO:0000256" key="15">
    <source>
        <dbReference type="ARBA" id="ARBA00044966"/>
    </source>
</evidence>
<dbReference type="PANTHER" id="PTHR13462:SF10">
    <property type="entry name" value="CALCIUM UNIPORTER PROTEIN, MITOCHONDRIAL"/>
    <property type="match status" value="1"/>
</dbReference>
<feature type="compositionally biased region" description="Basic and acidic residues" evidence="18">
    <location>
        <begin position="375"/>
        <end position="396"/>
    </location>
</feature>
<evidence type="ECO:0000256" key="13">
    <source>
        <dbReference type="ARBA" id="ARBA00023303"/>
    </source>
</evidence>
<dbReference type="GO" id="GO:0005262">
    <property type="term" value="F:calcium channel activity"/>
    <property type="evidence" value="ECO:0007669"/>
    <property type="project" value="UniProtKB-KW"/>
</dbReference>
<evidence type="ECO:0000256" key="8">
    <source>
        <dbReference type="ARBA" id="ARBA00022837"/>
    </source>
</evidence>
<comment type="function">
    <text evidence="17">Highly selective calcium channel localized to the inner mitochondrial membrane, which mediates calcium uptake into the mitochondrial matrix. Mitochondrial calcium homeostasis plays key roles in cellular physiology and regulates ATP production, cytoplasmic calcium signals and activation of cell death pathways. Sufficient to operate as a pore-forming channel without the need of calcium-sensor or auxiliary subunit.</text>
</comment>
<evidence type="ECO:0000256" key="10">
    <source>
        <dbReference type="ARBA" id="ARBA00023065"/>
    </source>
</evidence>
<evidence type="ECO:0000256" key="18">
    <source>
        <dbReference type="SAM" id="MobiDB-lite"/>
    </source>
</evidence>
<dbReference type="PANTHER" id="PTHR13462">
    <property type="entry name" value="CALCIUM UNIPORTER PROTEIN, MITOCHONDRIAL"/>
    <property type="match status" value="1"/>
</dbReference>
<evidence type="ECO:0000256" key="2">
    <source>
        <dbReference type="ARBA" id="ARBA00005653"/>
    </source>
</evidence>
<keyword evidence="7" id="KW-0999">Mitochondrion inner membrane</keyword>
<evidence type="ECO:0000256" key="4">
    <source>
        <dbReference type="ARBA" id="ARBA00022568"/>
    </source>
</evidence>
<comment type="catalytic activity">
    <reaction evidence="14">
        <text>Ca(2+)(in) = Ca(2+)(out)</text>
        <dbReference type="Rhea" id="RHEA:29671"/>
        <dbReference type="ChEBI" id="CHEBI:29108"/>
    </reaction>
</comment>
<evidence type="ECO:0000313" key="20">
    <source>
        <dbReference type="EMBL" id="KAF5384962.1"/>
    </source>
</evidence>
<evidence type="ECO:0000256" key="9">
    <source>
        <dbReference type="ARBA" id="ARBA00022989"/>
    </source>
</evidence>
<dbReference type="GO" id="GO:0015292">
    <property type="term" value="F:uniporter activity"/>
    <property type="evidence" value="ECO:0007669"/>
    <property type="project" value="TreeGrafter"/>
</dbReference>
<dbReference type="InterPro" id="IPR006769">
    <property type="entry name" value="MCU_C"/>
</dbReference>
<keyword evidence="8" id="KW-0106">Calcium</keyword>
<name>A0A8H5HKJ9_9AGAR</name>
<accession>A0A8H5HKJ9</accession>
<comment type="subunit">
    <text evidence="15">Homotetramer, assembles in a dimer or dimers configuration with two interfaces.</text>
</comment>